<gene>
    <name evidence="4" type="ORF">FA10DRAFT_268567</name>
</gene>
<dbReference type="GO" id="GO:0016878">
    <property type="term" value="F:acid-thiol ligase activity"/>
    <property type="evidence" value="ECO:0007669"/>
    <property type="project" value="UniProtKB-ARBA"/>
</dbReference>
<feature type="domain" description="AMP-binding enzyme C-terminal" evidence="3">
    <location>
        <begin position="526"/>
        <end position="604"/>
    </location>
</feature>
<reference evidence="4 5" key="1">
    <citation type="journal article" date="2018" name="Mol. Biol. Evol.">
        <title>Broad Genomic Sampling Reveals a Smut Pathogenic Ancestry of the Fungal Clade Ustilaginomycotina.</title>
        <authorList>
            <person name="Kijpornyongpan T."/>
            <person name="Mondo S.J."/>
            <person name="Barry K."/>
            <person name="Sandor L."/>
            <person name="Lee J."/>
            <person name="Lipzen A."/>
            <person name="Pangilinan J."/>
            <person name="LaButti K."/>
            <person name="Hainaut M."/>
            <person name="Henrissat B."/>
            <person name="Grigoriev I.V."/>
            <person name="Spatafora J.W."/>
            <person name="Aime M.C."/>
        </authorList>
    </citation>
    <scope>NUCLEOTIDE SEQUENCE [LARGE SCALE GENOMIC DNA]</scope>
    <source>
        <strain evidence="4 5">MCA 4198</strain>
    </source>
</reference>
<dbReference type="OrthoDB" id="10253115at2759"/>
<protein>
    <submittedName>
        <fullName evidence="4">Acetyl-CoA synthetase-like protein</fullName>
    </submittedName>
</protein>
<sequence length="636" mass="69910">MAAQRFRELFGPAEAVPLDKLVPIDKVRKAIAAPGSVQEMETKLVNGKMQRVYKNLPASTRDLFVMAARAFAHRPYVVYDLKERFTYQEIFDQSLTVAHWLKHQFGVRKGDRVGIAARNYPEFIATYWGIHLLGAVAAPINSFAEGDTLAFCVRDVSCRVVVVDAERLARLQDFIPSLFAYEVDDAFNKGTARPLEAIVVMPRDGAKRVADKDKHWLNKGDERSVYDFEQLQRAHREAALKQGVPKVQISPEDNATILFTSGTTGMPKGVLSTQRQSLSSLFLAGFSFAFTFARRGKTPPGPAEDKDQSSQLLMVPLMHTTGIHSGLTSTTAAGNRINILSAYSVDAVGKCIESERVSTILGIGFMLREIINSKYDVSSLAVFSHGGSSSAKELPAEMAARNSDSVMGSGYGLTEVNGVAAGIAGDDYFHRPTSCGQPPVAVDLMVVDPDNFVEVPRGEVGELWIKSPGTAKCYWNRPQATAEAFLPDGWFRSGDLAKIDEEGFVYIVDRAKDIIVRGGENISCAQVENAVYRHPDVLDCAVVSIPDKRLGERVAAVCVPRDPSKELPSEKSIIEAAKKALPKYAVPEYVWVRKEPLERNPSGKVLKPIVRQAVRQRAQEQGWTPPDPSKGRPSKM</sequence>
<evidence type="ECO:0000313" key="5">
    <source>
        <dbReference type="Proteomes" id="UP000245768"/>
    </source>
</evidence>
<feature type="domain" description="AMP-dependent synthetase/ligase" evidence="2">
    <location>
        <begin position="67"/>
        <end position="475"/>
    </location>
</feature>
<dbReference type="PANTHER" id="PTHR43767">
    <property type="entry name" value="LONG-CHAIN-FATTY-ACID--COA LIGASE"/>
    <property type="match status" value="1"/>
</dbReference>
<keyword evidence="5" id="KW-1185">Reference proteome</keyword>
<dbReference type="InterPro" id="IPR045851">
    <property type="entry name" value="AMP-bd_C_sf"/>
</dbReference>
<dbReference type="InterPro" id="IPR050237">
    <property type="entry name" value="ATP-dep_AMP-bd_enzyme"/>
</dbReference>
<dbReference type="Gene3D" id="3.30.300.30">
    <property type="match status" value="1"/>
</dbReference>
<dbReference type="Pfam" id="PF00501">
    <property type="entry name" value="AMP-binding"/>
    <property type="match status" value="1"/>
</dbReference>
<evidence type="ECO:0000259" key="2">
    <source>
        <dbReference type="Pfam" id="PF00501"/>
    </source>
</evidence>
<accession>A0A316YGV2</accession>
<evidence type="ECO:0000259" key="3">
    <source>
        <dbReference type="Pfam" id="PF13193"/>
    </source>
</evidence>
<evidence type="ECO:0000313" key="4">
    <source>
        <dbReference type="EMBL" id="PWN88371.1"/>
    </source>
</evidence>
<proteinExistence type="predicted"/>
<dbReference type="InterPro" id="IPR042099">
    <property type="entry name" value="ANL_N_sf"/>
</dbReference>
<dbReference type="Pfam" id="PF13193">
    <property type="entry name" value="AMP-binding_C"/>
    <property type="match status" value="1"/>
</dbReference>
<feature type="region of interest" description="Disordered" evidence="1">
    <location>
        <begin position="603"/>
        <end position="636"/>
    </location>
</feature>
<name>A0A316YGV2_9BASI</name>
<dbReference type="InterPro" id="IPR000873">
    <property type="entry name" value="AMP-dep_synth/lig_dom"/>
</dbReference>
<evidence type="ECO:0000256" key="1">
    <source>
        <dbReference type="SAM" id="MobiDB-lite"/>
    </source>
</evidence>
<dbReference type="Proteomes" id="UP000245768">
    <property type="component" value="Unassembled WGS sequence"/>
</dbReference>
<dbReference type="InParanoid" id="A0A316YGV2"/>
<dbReference type="Gene3D" id="3.40.50.12780">
    <property type="entry name" value="N-terminal domain of ligase-like"/>
    <property type="match status" value="1"/>
</dbReference>
<organism evidence="4 5">
    <name type="scientific">Acaromyces ingoldii</name>
    <dbReference type="NCBI Taxonomy" id="215250"/>
    <lineage>
        <taxon>Eukaryota</taxon>
        <taxon>Fungi</taxon>
        <taxon>Dikarya</taxon>
        <taxon>Basidiomycota</taxon>
        <taxon>Ustilaginomycotina</taxon>
        <taxon>Exobasidiomycetes</taxon>
        <taxon>Exobasidiales</taxon>
        <taxon>Cryptobasidiaceae</taxon>
        <taxon>Acaromyces</taxon>
    </lineage>
</organism>
<dbReference type="EMBL" id="KZ819638">
    <property type="protein sequence ID" value="PWN88371.1"/>
    <property type="molecule type" value="Genomic_DNA"/>
</dbReference>
<dbReference type="AlphaFoldDB" id="A0A316YGV2"/>
<dbReference type="SUPFAM" id="SSF56801">
    <property type="entry name" value="Acetyl-CoA synthetase-like"/>
    <property type="match status" value="1"/>
</dbReference>
<dbReference type="InterPro" id="IPR020845">
    <property type="entry name" value="AMP-binding_CS"/>
</dbReference>
<dbReference type="GeneID" id="37044300"/>
<dbReference type="PANTHER" id="PTHR43767:SF1">
    <property type="entry name" value="NONRIBOSOMAL PEPTIDE SYNTHASE PES1 (EUROFUNG)-RELATED"/>
    <property type="match status" value="1"/>
</dbReference>
<dbReference type="STRING" id="215250.A0A316YGV2"/>
<dbReference type="RefSeq" id="XP_025375569.1">
    <property type="nucleotide sequence ID" value="XM_025522384.1"/>
</dbReference>
<dbReference type="PROSITE" id="PS00455">
    <property type="entry name" value="AMP_BINDING"/>
    <property type="match status" value="1"/>
</dbReference>
<dbReference type="InterPro" id="IPR025110">
    <property type="entry name" value="AMP-bd_C"/>
</dbReference>